<keyword evidence="5 13" id="KW-0812">Transmembrane</keyword>
<evidence type="ECO:0000256" key="5">
    <source>
        <dbReference type="ARBA" id="ARBA00022692"/>
    </source>
</evidence>
<evidence type="ECO:0000256" key="9">
    <source>
        <dbReference type="ARBA" id="ARBA00023136"/>
    </source>
</evidence>
<evidence type="ECO:0000313" key="16">
    <source>
        <dbReference type="Proteomes" id="UP001201812"/>
    </source>
</evidence>
<protein>
    <submittedName>
        <fullName evidence="15">Amiloride-sensitive sodium channel domain-containing protein</fullName>
    </submittedName>
</protein>
<name>A0AAD4NBT3_9BILA</name>
<organism evidence="15 16">
    <name type="scientific">Ditylenchus destructor</name>
    <dbReference type="NCBI Taxonomy" id="166010"/>
    <lineage>
        <taxon>Eukaryota</taxon>
        <taxon>Metazoa</taxon>
        <taxon>Ecdysozoa</taxon>
        <taxon>Nematoda</taxon>
        <taxon>Chromadorea</taxon>
        <taxon>Rhabditida</taxon>
        <taxon>Tylenchina</taxon>
        <taxon>Tylenchomorpha</taxon>
        <taxon>Sphaerularioidea</taxon>
        <taxon>Anguinidae</taxon>
        <taxon>Anguininae</taxon>
        <taxon>Ditylenchus</taxon>
    </lineage>
</organism>
<evidence type="ECO:0000256" key="12">
    <source>
        <dbReference type="ARBA" id="ARBA00023303"/>
    </source>
</evidence>
<sequence length="253" mass="28883">MATHGLKAPPPPVNKSALYVQKQPQKELEQPQWKHQQHDAGLRDIVRNFSAWASIDGIPHIVLTENWILRILWIIITTACFGAAIYQLITLIIQYFKYPVDLVTSVTAYESFDASAEYGFESPPTEAKQLRAKNWMWLMGDVLIEMDRNGTAPIGYDWDDLFISCTYNSDPCNASDFIDFYDVYYGHCYMFNSNGTQTSTRAGPAYGLRLVMRIVQQEYLPWIASMGAVVFMDRAGTTPFEEIYGYYGKHIAK</sequence>
<dbReference type="GO" id="GO:0005886">
    <property type="term" value="C:plasma membrane"/>
    <property type="evidence" value="ECO:0007669"/>
    <property type="project" value="TreeGrafter"/>
</dbReference>
<keyword evidence="10" id="KW-0325">Glycoprotein</keyword>
<dbReference type="Proteomes" id="UP001201812">
    <property type="component" value="Unassembled WGS sequence"/>
</dbReference>
<keyword evidence="16" id="KW-1185">Reference proteome</keyword>
<feature type="transmembrane region" description="Helical" evidence="14">
    <location>
        <begin position="67"/>
        <end position="89"/>
    </location>
</feature>
<gene>
    <name evidence="15" type="ORF">DdX_04353</name>
</gene>
<keyword evidence="7" id="KW-0915">Sodium</keyword>
<keyword evidence="11 13" id="KW-0739">Sodium transport</keyword>
<evidence type="ECO:0000256" key="2">
    <source>
        <dbReference type="ARBA" id="ARBA00007193"/>
    </source>
</evidence>
<keyword evidence="4 13" id="KW-0894">Sodium channel</keyword>
<evidence type="ECO:0000256" key="1">
    <source>
        <dbReference type="ARBA" id="ARBA00004141"/>
    </source>
</evidence>
<proteinExistence type="inferred from homology"/>
<dbReference type="GO" id="GO:0015280">
    <property type="term" value="F:ligand-gated sodium channel activity"/>
    <property type="evidence" value="ECO:0007669"/>
    <property type="project" value="TreeGrafter"/>
</dbReference>
<dbReference type="InterPro" id="IPR001873">
    <property type="entry name" value="ENaC"/>
</dbReference>
<comment type="caution">
    <text evidence="15">The sequence shown here is derived from an EMBL/GenBank/DDBJ whole genome shotgun (WGS) entry which is preliminary data.</text>
</comment>
<reference evidence="15" key="1">
    <citation type="submission" date="2022-01" db="EMBL/GenBank/DDBJ databases">
        <title>Genome Sequence Resource for Two Populations of Ditylenchus destructor, the Migratory Endoparasitic Phytonematode.</title>
        <authorList>
            <person name="Zhang H."/>
            <person name="Lin R."/>
            <person name="Xie B."/>
        </authorList>
    </citation>
    <scope>NUCLEOTIDE SEQUENCE</scope>
    <source>
        <strain evidence="15">BazhouSP</strain>
    </source>
</reference>
<evidence type="ECO:0000256" key="7">
    <source>
        <dbReference type="ARBA" id="ARBA00023053"/>
    </source>
</evidence>
<keyword evidence="9 14" id="KW-0472">Membrane</keyword>
<evidence type="ECO:0000256" key="11">
    <source>
        <dbReference type="ARBA" id="ARBA00023201"/>
    </source>
</evidence>
<dbReference type="PANTHER" id="PTHR11690">
    <property type="entry name" value="AMILORIDE-SENSITIVE SODIUM CHANNEL-RELATED"/>
    <property type="match status" value="1"/>
</dbReference>
<comment type="similarity">
    <text evidence="2 13">Belongs to the amiloride-sensitive sodium channel (TC 1.A.6) family.</text>
</comment>
<evidence type="ECO:0000313" key="15">
    <source>
        <dbReference type="EMBL" id="KAI1722057.1"/>
    </source>
</evidence>
<evidence type="ECO:0000256" key="4">
    <source>
        <dbReference type="ARBA" id="ARBA00022461"/>
    </source>
</evidence>
<comment type="subcellular location">
    <subcellularLocation>
        <location evidence="1">Membrane</location>
        <topology evidence="1">Multi-pass membrane protein</topology>
    </subcellularLocation>
</comment>
<keyword evidence="6 14" id="KW-1133">Transmembrane helix</keyword>
<accession>A0AAD4NBT3</accession>
<dbReference type="Gene3D" id="2.60.470.10">
    <property type="entry name" value="Acid-sensing ion channels like domains"/>
    <property type="match status" value="1"/>
</dbReference>
<dbReference type="AlphaFoldDB" id="A0AAD4NBT3"/>
<dbReference type="EMBL" id="JAKKPZ010000004">
    <property type="protein sequence ID" value="KAI1722057.1"/>
    <property type="molecule type" value="Genomic_DNA"/>
</dbReference>
<keyword evidence="3 13" id="KW-0813">Transport</keyword>
<evidence type="ECO:0000256" key="8">
    <source>
        <dbReference type="ARBA" id="ARBA00023065"/>
    </source>
</evidence>
<evidence type="ECO:0000256" key="14">
    <source>
        <dbReference type="SAM" id="Phobius"/>
    </source>
</evidence>
<keyword evidence="8 13" id="KW-0406">Ion transport</keyword>
<evidence type="ECO:0000256" key="6">
    <source>
        <dbReference type="ARBA" id="ARBA00022989"/>
    </source>
</evidence>
<keyword evidence="12 13" id="KW-0407">Ion channel</keyword>
<dbReference type="Pfam" id="PF00858">
    <property type="entry name" value="ASC"/>
    <property type="match status" value="2"/>
</dbReference>
<dbReference type="PANTHER" id="PTHR11690:SF153">
    <property type="entry name" value="AMILORIDE-SENSITIVE SODIUM CHANNEL"/>
    <property type="match status" value="1"/>
</dbReference>
<evidence type="ECO:0000256" key="13">
    <source>
        <dbReference type="RuleBase" id="RU000679"/>
    </source>
</evidence>
<evidence type="ECO:0000256" key="3">
    <source>
        <dbReference type="ARBA" id="ARBA00022448"/>
    </source>
</evidence>
<evidence type="ECO:0000256" key="10">
    <source>
        <dbReference type="ARBA" id="ARBA00023180"/>
    </source>
</evidence>